<feature type="domain" description="YqgF/RNase H-like" evidence="6">
    <location>
        <begin position="18"/>
        <end position="118"/>
    </location>
</feature>
<dbReference type="PANTHER" id="PTHR33317:SF4">
    <property type="entry name" value="POLYNUCLEOTIDYL TRANSFERASE, RIBONUCLEASE H-LIKE SUPERFAMILY PROTEIN"/>
    <property type="match status" value="1"/>
</dbReference>
<dbReference type="InterPro" id="IPR006641">
    <property type="entry name" value="YqgF/RNaseH-like_dom"/>
</dbReference>
<organism evidence="7 8">
    <name type="scientific">Pacificimonas flava</name>
    <dbReference type="NCBI Taxonomy" id="1234595"/>
    <lineage>
        <taxon>Bacteria</taxon>
        <taxon>Pseudomonadati</taxon>
        <taxon>Pseudomonadota</taxon>
        <taxon>Alphaproteobacteria</taxon>
        <taxon>Sphingomonadales</taxon>
        <taxon>Sphingosinicellaceae</taxon>
        <taxon>Pacificimonas</taxon>
    </lineage>
</organism>
<reference evidence="8" key="1">
    <citation type="submission" date="2017-05" db="EMBL/GenBank/DDBJ databases">
        <authorList>
            <person name="Lin X."/>
        </authorList>
    </citation>
    <scope>NUCLEOTIDE SEQUENCE [LARGE SCALE GENOMIC DNA]</scope>
    <source>
        <strain evidence="8">JLT2012</strain>
    </source>
</reference>
<dbReference type="GO" id="GO:0004518">
    <property type="term" value="F:nuclease activity"/>
    <property type="evidence" value="ECO:0007669"/>
    <property type="project" value="UniProtKB-KW"/>
</dbReference>
<dbReference type="InterPro" id="IPR005227">
    <property type="entry name" value="YqgF"/>
</dbReference>
<dbReference type="HAMAP" id="MF_00651">
    <property type="entry name" value="Nuclease_YqgF"/>
    <property type="match status" value="1"/>
</dbReference>
<protein>
    <recommendedName>
        <fullName evidence="5">Putative pre-16S rRNA nuclease</fullName>
        <ecNumber evidence="5">3.1.-.-</ecNumber>
    </recommendedName>
</protein>
<comment type="caution">
    <text evidence="7">The sequence shown here is derived from an EMBL/GenBank/DDBJ whole genome shotgun (WGS) entry which is preliminary data.</text>
</comment>
<evidence type="ECO:0000259" key="6">
    <source>
        <dbReference type="SMART" id="SM00732"/>
    </source>
</evidence>
<dbReference type="SUPFAM" id="SSF53098">
    <property type="entry name" value="Ribonuclease H-like"/>
    <property type="match status" value="1"/>
</dbReference>
<dbReference type="RefSeq" id="WP_347707139.1">
    <property type="nucleotide sequence ID" value="NZ_NFZT01000001.1"/>
</dbReference>
<comment type="function">
    <text evidence="5">Could be a nuclease involved in processing of the 5'-end of pre-16S rRNA.</text>
</comment>
<sequence length="163" mass="17522">MRAVADIHAFAAALPPEGRLAGLDLGTRSIGLAFSDSTRRQAGPGPVIRRKGQKTDIPLLQHEFSSHEISGIVLGLPLNMDGTSGPSAQRSRAFARTLEHEFDLPILLWDERLSSEAATEAMLNAGVPRMKRRERIDAFAAMLILDGALAALSSRLDGVRSSP</sequence>
<dbReference type="Proteomes" id="UP000198462">
    <property type="component" value="Unassembled WGS sequence"/>
</dbReference>
<comment type="subcellular location">
    <subcellularLocation>
        <location evidence="5">Cytoplasm</location>
    </subcellularLocation>
</comment>
<dbReference type="GO" id="GO:0000967">
    <property type="term" value="P:rRNA 5'-end processing"/>
    <property type="evidence" value="ECO:0007669"/>
    <property type="project" value="UniProtKB-UniRule"/>
</dbReference>
<keyword evidence="1 5" id="KW-0963">Cytoplasm</keyword>
<dbReference type="PANTHER" id="PTHR33317">
    <property type="entry name" value="POLYNUCLEOTIDYL TRANSFERASE, RIBONUCLEASE H-LIKE SUPERFAMILY PROTEIN"/>
    <property type="match status" value="1"/>
</dbReference>
<dbReference type="CDD" id="cd16964">
    <property type="entry name" value="YqgF"/>
    <property type="match status" value="1"/>
</dbReference>
<dbReference type="InterPro" id="IPR037027">
    <property type="entry name" value="YqgF/RNaseH-like_dom_sf"/>
</dbReference>
<dbReference type="EC" id="3.1.-.-" evidence="5"/>
<evidence type="ECO:0000256" key="2">
    <source>
        <dbReference type="ARBA" id="ARBA00022517"/>
    </source>
</evidence>
<dbReference type="SMART" id="SM00732">
    <property type="entry name" value="YqgFc"/>
    <property type="match status" value="1"/>
</dbReference>
<dbReference type="InterPro" id="IPR012337">
    <property type="entry name" value="RNaseH-like_sf"/>
</dbReference>
<evidence type="ECO:0000256" key="5">
    <source>
        <dbReference type="HAMAP-Rule" id="MF_00651"/>
    </source>
</evidence>
<dbReference type="EMBL" id="NFZT01000001">
    <property type="protein sequence ID" value="OWV33652.1"/>
    <property type="molecule type" value="Genomic_DNA"/>
</dbReference>
<evidence type="ECO:0000256" key="1">
    <source>
        <dbReference type="ARBA" id="ARBA00022490"/>
    </source>
</evidence>
<evidence type="ECO:0000256" key="3">
    <source>
        <dbReference type="ARBA" id="ARBA00022722"/>
    </source>
</evidence>
<dbReference type="GO" id="GO:0005829">
    <property type="term" value="C:cytosol"/>
    <property type="evidence" value="ECO:0007669"/>
    <property type="project" value="TreeGrafter"/>
</dbReference>
<dbReference type="Gene3D" id="3.30.420.140">
    <property type="entry name" value="YqgF/RNase H-like domain"/>
    <property type="match status" value="1"/>
</dbReference>
<evidence type="ECO:0000313" key="8">
    <source>
        <dbReference type="Proteomes" id="UP000198462"/>
    </source>
</evidence>
<proteinExistence type="inferred from homology"/>
<keyword evidence="2 5" id="KW-0690">Ribosome biogenesis</keyword>
<evidence type="ECO:0000313" key="7">
    <source>
        <dbReference type="EMBL" id="OWV33652.1"/>
    </source>
</evidence>
<accession>A0A219B5I9</accession>
<keyword evidence="8" id="KW-1185">Reference proteome</keyword>
<dbReference type="Pfam" id="PF03652">
    <property type="entry name" value="RuvX"/>
    <property type="match status" value="1"/>
</dbReference>
<dbReference type="AlphaFoldDB" id="A0A219B5I9"/>
<keyword evidence="4 5" id="KW-0378">Hydrolase</keyword>
<evidence type="ECO:0000256" key="4">
    <source>
        <dbReference type="ARBA" id="ARBA00022801"/>
    </source>
</evidence>
<name>A0A219B5I9_9SPHN</name>
<dbReference type="NCBIfam" id="TIGR00250">
    <property type="entry name" value="RNAse_H_YqgF"/>
    <property type="match status" value="1"/>
</dbReference>
<comment type="similarity">
    <text evidence="5">Belongs to the YqgF HJR family.</text>
</comment>
<gene>
    <name evidence="7" type="ORF">B5C34_09395</name>
</gene>
<dbReference type="GO" id="GO:0016788">
    <property type="term" value="F:hydrolase activity, acting on ester bonds"/>
    <property type="evidence" value="ECO:0007669"/>
    <property type="project" value="UniProtKB-UniRule"/>
</dbReference>
<keyword evidence="3 5" id="KW-0540">Nuclease</keyword>